<dbReference type="PROSITE" id="PS50968">
    <property type="entry name" value="BIOTINYL_LIPOYL"/>
    <property type="match status" value="1"/>
</dbReference>
<dbReference type="PROSITE" id="PS00189">
    <property type="entry name" value="LIPOYL"/>
    <property type="match status" value="1"/>
</dbReference>
<keyword evidence="6 9" id="KW-0450">Lipoyl</keyword>
<dbReference type="GO" id="GO:0004149">
    <property type="term" value="F:dihydrolipoyllysine-residue succinyltransferase activity"/>
    <property type="evidence" value="ECO:0007669"/>
    <property type="project" value="TreeGrafter"/>
</dbReference>
<dbReference type="Pfam" id="PF00198">
    <property type="entry name" value="2-oxoacid_dh"/>
    <property type="match status" value="1"/>
</dbReference>
<keyword evidence="13" id="KW-1185">Reference proteome</keyword>
<dbReference type="GO" id="GO:0005739">
    <property type="term" value="C:mitochondrion"/>
    <property type="evidence" value="ECO:0007669"/>
    <property type="project" value="TreeGrafter"/>
</dbReference>
<reference evidence="12" key="1">
    <citation type="submission" date="2021-03" db="EMBL/GenBank/DDBJ databases">
        <title>Evolutionary innovations through gain and loss of genes in the ectomycorrhizal Boletales.</title>
        <authorList>
            <person name="Wu G."/>
            <person name="Miyauchi S."/>
            <person name="Morin E."/>
            <person name="Yang Z.-L."/>
            <person name="Xu J."/>
            <person name="Martin F.M."/>
        </authorList>
    </citation>
    <scope>NUCLEOTIDE SEQUENCE</scope>
    <source>
        <strain evidence="12">BR01</strain>
    </source>
</reference>
<evidence type="ECO:0000256" key="9">
    <source>
        <dbReference type="RuleBase" id="RU003423"/>
    </source>
</evidence>
<dbReference type="InterPro" id="IPR023213">
    <property type="entry name" value="CAT-like_dom_sf"/>
</dbReference>
<evidence type="ECO:0000256" key="4">
    <source>
        <dbReference type="ARBA" id="ARBA00022532"/>
    </source>
</evidence>
<proteinExistence type="inferred from homology"/>
<gene>
    <name evidence="12" type="ORF">JVT61DRAFT_8679</name>
</gene>
<evidence type="ECO:0000313" key="13">
    <source>
        <dbReference type="Proteomes" id="UP000683000"/>
    </source>
</evidence>
<evidence type="ECO:0000256" key="1">
    <source>
        <dbReference type="ARBA" id="ARBA00001938"/>
    </source>
</evidence>
<evidence type="ECO:0000256" key="6">
    <source>
        <dbReference type="ARBA" id="ARBA00022823"/>
    </source>
</evidence>
<evidence type="ECO:0000313" key="12">
    <source>
        <dbReference type="EMBL" id="KAG6380515.1"/>
    </source>
</evidence>
<feature type="region of interest" description="Disordered" evidence="10">
    <location>
        <begin position="154"/>
        <end position="216"/>
    </location>
</feature>
<dbReference type="SUPFAM" id="SSF51230">
    <property type="entry name" value="Single hybrid motif"/>
    <property type="match status" value="1"/>
</dbReference>
<dbReference type="InterPro" id="IPR000089">
    <property type="entry name" value="Biotin_lipoyl"/>
</dbReference>
<dbReference type="PANTHER" id="PTHR43416">
    <property type="entry name" value="DIHYDROLIPOYLLYSINE-RESIDUE SUCCINYLTRANSFERASE COMPONENT OF 2-OXOGLUTARATE DEHYDROGENASE COMPLEX, MITOCHONDRIAL-RELATED"/>
    <property type="match status" value="1"/>
</dbReference>
<comment type="cofactor">
    <cofactor evidence="1 9">
        <name>(R)-lipoate</name>
        <dbReference type="ChEBI" id="CHEBI:83088"/>
    </cofactor>
</comment>
<evidence type="ECO:0000256" key="3">
    <source>
        <dbReference type="ARBA" id="ARBA00007317"/>
    </source>
</evidence>
<keyword evidence="5 9" id="KW-0808">Transferase</keyword>
<comment type="pathway">
    <text evidence="2">Amino-acid degradation; L-lysine degradation via saccharopine pathway; glutaryl-CoA from L-lysine: step 6/6.</text>
</comment>
<dbReference type="AlphaFoldDB" id="A0A8I2YXH3"/>
<name>A0A8I2YXH3_9AGAM</name>
<organism evidence="12 13">
    <name type="scientific">Boletus reticuloceps</name>
    <dbReference type="NCBI Taxonomy" id="495285"/>
    <lineage>
        <taxon>Eukaryota</taxon>
        <taxon>Fungi</taxon>
        <taxon>Dikarya</taxon>
        <taxon>Basidiomycota</taxon>
        <taxon>Agaricomycotina</taxon>
        <taxon>Agaricomycetes</taxon>
        <taxon>Agaricomycetidae</taxon>
        <taxon>Boletales</taxon>
        <taxon>Boletineae</taxon>
        <taxon>Boletaceae</taxon>
        <taxon>Boletoideae</taxon>
        <taxon>Boletus</taxon>
    </lineage>
</organism>
<keyword evidence="7" id="KW-0809">Transit peptide</keyword>
<dbReference type="EC" id="2.3.1.-" evidence="9"/>
<evidence type="ECO:0000256" key="8">
    <source>
        <dbReference type="ARBA" id="ARBA00023315"/>
    </source>
</evidence>
<dbReference type="GO" id="GO:0006099">
    <property type="term" value="P:tricarboxylic acid cycle"/>
    <property type="evidence" value="ECO:0007669"/>
    <property type="project" value="UniProtKB-KW"/>
</dbReference>
<evidence type="ECO:0000256" key="7">
    <source>
        <dbReference type="ARBA" id="ARBA00022946"/>
    </source>
</evidence>
<evidence type="ECO:0000259" key="11">
    <source>
        <dbReference type="PROSITE" id="PS50968"/>
    </source>
</evidence>
<dbReference type="InterPro" id="IPR050537">
    <property type="entry name" value="2-oxoacid_dehydrogenase"/>
</dbReference>
<keyword evidence="4" id="KW-0816">Tricarboxylic acid cycle</keyword>
<dbReference type="PANTHER" id="PTHR43416:SF5">
    <property type="entry name" value="DIHYDROLIPOYLLYSINE-RESIDUE SUCCINYLTRANSFERASE COMPONENT OF 2-OXOGLUTARATE DEHYDROGENASE COMPLEX, MITOCHONDRIAL"/>
    <property type="match status" value="1"/>
</dbReference>
<dbReference type="InterPro" id="IPR011053">
    <property type="entry name" value="Single_hybrid_motif"/>
</dbReference>
<dbReference type="CDD" id="cd06849">
    <property type="entry name" value="lipoyl_domain"/>
    <property type="match status" value="1"/>
</dbReference>
<dbReference type="Pfam" id="PF00364">
    <property type="entry name" value="Biotin_lipoyl"/>
    <property type="match status" value="1"/>
</dbReference>
<comment type="similarity">
    <text evidence="3 9">Belongs to the 2-oxoacid dehydrogenase family.</text>
</comment>
<dbReference type="EMBL" id="JAGFBS010000003">
    <property type="protein sequence ID" value="KAG6380515.1"/>
    <property type="molecule type" value="Genomic_DNA"/>
</dbReference>
<protein>
    <recommendedName>
        <fullName evidence="9">Dihydrolipoamide acetyltransferase component of pyruvate dehydrogenase complex</fullName>
        <ecNumber evidence="9">2.3.1.-</ecNumber>
    </recommendedName>
</protein>
<dbReference type="Gene3D" id="3.30.559.10">
    <property type="entry name" value="Chloramphenicol acetyltransferase-like domain"/>
    <property type="match status" value="1"/>
</dbReference>
<accession>A0A8I2YXH3</accession>
<evidence type="ECO:0000256" key="10">
    <source>
        <dbReference type="SAM" id="MobiDB-lite"/>
    </source>
</evidence>
<sequence>MPHHAMPSNTSPCDLAITFQPPHPSSSPSAIHDAFKAYLCCRTQSFCTCEIRIRLACRRLASNARAVSCIALLQAKTVKVPQMAVSISLRSWSKQVGDTVEADGEVTSIETDKIDVTVDAPVSGTIVELLAKEEETVTVGQDLFRIEAGTSRCHLPVNPKRTSHRRTRPGGSSKGRPMERATTPPPASPQKRSGGPQGNQPEPAALPKAPDSRNETRVKMNRMCLRIAEHLKESQNAAASLTIFNEIDMSSLMDMRKKFKDEILKDMTSNSDS</sequence>
<dbReference type="OrthoDB" id="5391403at2759"/>
<dbReference type="SUPFAM" id="SSF52777">
    <property type="entry name" value="CoA-dependent acyltransferases"/>
    <property type="match status" value="1"/>
</dbReference>
<evidence type="ECO:0000256" key="5">
    <source>
        <dbReference type="ARBA" id="ARBA00022679"/>
    </source>
</evidence>
<dbReference type="InterPro" id="IPR003016">
    <property type="entry name" value="2-oxoA_DH_lipoyl-BS"/>
</dbReference>
<dbReference type="InterPro" id="IPR001078">
    <property type="entry name" value="2-oxoacid_DH_actylTfrase"/>
</dbReference>
<evidence type="ECO:0000256" key="2">
    <source>
        <dbReference type="ARBA" id="ARBA00005145"/>
    </source>
</evidence>
<keyword evidence="8 9" id="KW-0012">Acyltransferase</keyword>
<dbReference type="Proteomes" id="UP000683000">
    <property type="component" value="Unassembled WGS sequence"/>
</dbReference>
<comment type="caution">
    <text evidence="12">The sequence shown here is derived from an EMBL/GenBank/DDBJ whole genome shotgun (WGS) entry which is preliminary data.</text>
</comment>
<dbReference type="Gene3D" id="2.40.50.100">
    <property type="match status" value="1"/>
</dbReference>
<feature type="domain" description="Lipoyl-binding" evidence="11">
    <location>
        <begin position="75"/>
        <end position="147"/>
    </location>
</feature>